<keyword evidence="1" id="KW-0472">Membrane</keyword>
<keyword evidence="2" id="KW-1185">Reference proteome</keyword>
<comment type="caution">
    <text evidence="1">The sequence shown here is derived from an EMBL/GenBank/DDBJ whole genome shotgun (WGS) entry which is preliminary data.</text>
</comment>
<evidence type="ECO:0000313" key="1">
    <source>
        <dbReference type="EMBL" id="KAL1240980.1"/>
    </source>
</evidence>
<protein>
    <submittedName>
        <fullName evidence="1">Transmembrane protein</fullName>
    </submittedName>
</protein>
<dbReference type="Proteomes" id="UP001558632">
    <property type="component" value="Unassembled WGS sequence"/>
</dbReference>
<keyword evidence="1" id="KW-0812">Transmembrane</keyword>
<organism evidence="1 2">
    <name type="scientific">Trichinella spiralis</name>
    <name type="common">Trichina worm</name>
    <dbReference type="NCBI Taxonomy" id="6334"/>
    <lineage>
        <taxon>Eukaryota</taxon>
        <taxon>Metazoa</taxon>
        <taxon>Ecdysozoa</taxon>
        <taxon>Nematoda</taxon>
        <taxon>Enoplea</taxon>
        <taxon>Dorylaimia</taxon>
        <taxon>Trichinellida</taxon>
        <taxon>Trichinellidae</taxon>
        <taxon>Trichinella</taxon>
    </lineage>
</organism>
<reference evidence="1 2" key="1">
    <citation type="submission" date="2024-07" db="EMBL/GenBank/DDBJ databases">
        <title>Enhanced genomic and transcriptomic resources for Trichinella pseudospiralis and T. spiralis underpin the discovery of pronounced molecular differences between stages and species.</title>
        <authorList>
            <person name="Pasi K.K."/>
            <person name="La Rosa G."/>
            <person name="Gomez-Morales M.A."/>
            <person name="Tosini F."/>
            <person name="Sumanam S."/>
            <person name="Young N.D."/>
            <person name="Chang B.C."/>
            <person name="Robin G.B."/>
        </authorList>
    </citation>
    <scope>NUCLEOTIDE SEQUENCE [LARGE SCALE GENOMIC DNA]</scope>
    <source>
        <strain evidence="1">ISS534</strain>
    </source>
</reference>
<dbReference type="EMBL" id="JBEUSY010000254">
    <property type="protein sequence ID" value="KAL1240980.1"/>
    <property type="molecule type" value="Genomic_DNA"/>
</dbReference>
<proteinExistence type="predicted"/>
<sequence>MLEAICFYLSCLLVLFVLTITFAAAISTVLNGVRSANAVLLNNVIGVPFGFKILTTSCPSLTVLLERAARTKSFPNSPAFGSRSLYTHLYVYYSKYTNSQFSESVTFDARAPSCGRLG</sequence>
<accession>A0ABR3KNV2</accession>
<evidence type="ECO:0000313" key="2">
    <source>
        <dbReference type="Proteomes" id="UP001558632"/>
    </source>
</evidence>
<gene>
    <name evidence="1" type="ORF">TSPI_02502</name>
</gene>
<name>A0ABR3KNV2_TRISP</name>